<gene>
    <name evidence="2" type="ORF">K7C98_31170</name>
</gene>
<dbReference type="PROSITE" id="PS51257">
    <property type="entry name" value="PROKAR_LIPOPROTEIN"/>
    <property type="match status" value="1"/>
</dbReference>
<protein>
    <submittedName>
        <fullName evidence="2">Ig domain-containing protein</fullName>
    </submittedName>
</protein>
<evidence type="ECO:0000313" key="2">
    <source>
        <dbReference type="EMBL" id="MBZ5713713.1"/>
    </source>
</evidence>
<sequence>MRRFASEGRSRRVRPTGAGRTWMFVLAVPALVAACGDDDAAGGGGSQSAGSQTTEPPGTTTDLTPTSTSTDVPTTTVEPSTDSTPTDATATTTDDPPGPLQVDCGALPKGAQGAEYEHQPTASGGVPSYTWSATGLPDGLVMSPTNGAISGVPTTPGEYDVEITVTDVKDNVAMATCPALTIGDMLKVDYDALAADGPCIVEGGKTILDYITGGDGSPITCSTPADSGDGKVPMGLGVDDTSCAITGTIGESRYGGWGWIVAAEQSGVRVYAPYCARQTQQAPKAYSIVGDHSGQLDNALEPMVIEFDPDQPLRLGGDADPYFEVKKGSCGDSCFFGFVYRVTMSPLGTGDCKADDDGCFGLCPLAADANEPDGDKMIQCSLLPLMGAPKIGFSHEMWAKGEVPPAEFKTRPFVAQWSIDYCLSDEQSDCQGKDAILANGDNTSFEFPVIFRPQ</sequence>
<reference evidence="2" key="1">
    <citation type="submission" date="2021-08" db="EMBL/GenBank/DDBJ databases">
        <authorList>
            <person name="Stevens D.C."/>
        </authorList>
    </citation>
    <scope>NUCLEOTIDE SEQUENCE</scope>
    <source>
        <strain evidence="2">DSM 53165</strain>
    </source>
</reference>
<evidence type="ECO:0000256" key="1">
    <source>
        <dbReference type="SAM" id="MobiDB-lite"/>
    </source>
</evidence>
<dbReference type="Proteomes" id="UP001139031">
    <property type="component" value="Unassembled WGS sequence"/>
</dbReference>
<keyword evidence="3" id="KW-1185">Reference proteome</keyword>
<organism evidence="2 3">
    <name type="scientific">Nannocystis pusilla</name>
    <dbReference type="NCBI Taxonomy" id="889268"/>
    <lineage>
        <taxon>Bacteria</taxon>
        <taxon>Pseudomonadati</taxon>
        <taxon>Myxococcota</taxon>
        <taxon>Polyangia</taxon>
        <taxon>Nannocystales</taxon>
        <taxon>Nannocystaceae</taxon>
        <taxon>Nannocystis</taxon>
    </lineage>
</organism>
<dbReference type="SUPFAM" id="SSF49313">
    <property type="entry name" value="Cadherin-like"/>
    <property type="match status" value="1"/>
</dbReference>
<feature type="region of interest" description="Disordered" evidence="1">
    <location>
        <begin position="37"/>
        <end position="107"/>
    </location>
</feature>
<proteinExistence type="predicted"/>
<dbReference type="Gene3D" id="2.60.40.10">
    <property type="entry name" value="Immunoglobulins"/>
    <property type="match status" value="1"/>
</dbReference>
<comment type="caution">
    <text evidence="2">The sequence shown here is derived from an EMBL/GenBank/DDBJ whole genome shotgun (WGS) entry which is preliminary data.</text>
</comment>
<evidence type="ECO:0000313" key="3">
    <source>
        <dbReference type="Proteomes" id="UP001139031"/>
    </source>
</evidence>
<feature type="compositionally biased region" description="Low complexity" evidence="1">
    <location>
        <begin position="48"/>
        <end position="95"/>
    </location>
</feature>
<dbReference type="EMBL" id="JAIRAU010000043">
    <property type="protein sequence ID" value="MBZ5713713.1"/>
    <property type="molecule type" value="Genomic_DNA"/>
</dbReference>
<dbReference type="Pfam" id="PF05345">
    <property type="entry name" value="He_PIG"/>
    <property type="match status" value="1"/>
</dbReference>
<accession>A0ABS7TZK5</accession>
<dbReference type="InterPro" id="IPR015919">
    <property type="entry name" value="Cadherin-like_sf"/>
</dbReference>
<dbReference type="RefSeq" id="WP_224195446.1">
    <property type="nucleotide sequence ID" value="NZ_JAIRAU010000043.1"/>
</dbReference>
<name>A0ABS7TZK5_9BACT</name>
<dbReference type="InterPro" id="IPR013783">
    <property type="entry name" value="Ig-like_fold"/>
</dbReference>